<dbReference type="InterPro" id="IPR028889">
    <property type="entry name" value="USP"/>
</dbReference>
<feature type="domain" description="USP" evidence="1">
    <location>
        <begin position="486"/>
        <end position="859"/>
    </location>
</feature>
<dbReference type="InterPro" id="IPR036322">
    <property type="entry name" value="WD40_repeat_dom_sf"/>
</dbReference>
<dbReference type="InterPro" id="IPR036397">
    <property type="entry name" value="RNaseH_sf"/>
</dbReference>
<sequence>MANASTSQGNDWRILASINLNTTRDNPVTCTKFDPHEEILWLGTATGRVSGLLPSNHFSRYTAFLASQISPVHSLELTESVVFALTNTSLRAISKQGIPIAKYTSPSMTNLATMCRMPGSSTFLMGGYQNKLIQYDYMKEKEIRTTDLKDETAIHIRYNGSNIFTADSKGKIHVRNSKNCETVQTLDAHIGGVLDFDVQGTKMVTCGSSNSHPINTDMFVKVFDLRMYKALQPIPLIVNPRFVRFMPSYCERLCIALQQGCPQNQNSPYNLYQAGIRMFDMSSNANIVEFPIETSVITAFDFSSNKNYISVGNHSGMINVFADRDHPSVNDNSKETIFAAPSVLPPLSFAIDDTSQSFGLVPIPFSPEPLSSDWPIECTQIAYRRRKPPIEQKNAKSIHYASQVTNPRVNTKLRKHNIVPYFLEQEVIELPSEQPVPEELPQVIQKIKVSKLYKKRPPPVSQVVNRRNNFVDDTLETYTWNIIRHVTMQSTYAMNLVANSVVQVVYSISSLRNIVLRHICTKDSCITCELHFLFTAFSSKIGQSNGIMTTNLGWALARNGVSLKTGGVLSAINQVIKKVMDDIEEKDNTSSISSKFDRHLCCVRCRGLQTVEQATEHLPTLKYGNILQASLCQLIEKSLHLGPESGERECEDCKQMSRMECKRKIRELSPVLLINTNTSDVGFLDFWRRQLSVSERRPNRNLSMGNVPESPSEKKICRYGIDCRNQKTCKYKHGRIDWAAEQMKLLEESELPEWSHYIPSRIAAQLCEGIVRISDISDVPGYDEPNAIVYELEAMVHVIGNGDPNMNWTHPVTLLKESPVVSTAWTMVNEQLVSRLHDNEARHVDARWKLPALLAYKKKGLEVTMNGQDIPNDLFFAEENFASNETVSTAIKSLDELPKAGDLVGLDAEFIKIKTDMLEFNGRTTTMRAVGRASAVDAAGEKIIFDDHVQLNDDIEVVDYLTKFSGIVESDLRPAKSNKYLTSHKRLLLRMHVMIQRGAVFVGHALHNDFTVLNVHVVEPQIIDTVVLMRLETQRMLSLSFLVKEFLGEIIQTAEHDSVIDAKYALKLYRRYMEISEKGTLAAEMRRIYTILPCNSPNHSASPLVVSTISKTPDGTTEAAPKSI</sequence>
<evidence type="ECO:0000259" key="1">
    <source>
        <dbReference type="PROSITE" id="PS50235"/>
    </source>
</evidence>
<reference evidence="3" key="1">
    <citation type="submission" date="2011-07" db="EMBL/GenBank/DDBJ databases">
        <authorList>
            <consortium name="Caenorhabditis brenneri Sequencing and Analysis Consortium"/>
            <person name="Wilson R.K."/>
        </authorList>
    </citation>
    <scope>NUCLEOTIDE SEQUENCE [LARGE SCALE GENOMIC DNA]</scope>
    <source>
        <strain evidence="3">PB2801</strain>
    </source>
</reference>
<dbReference type="Pfam" id="PF00929">
    <property type="entry name" value="RNase_T"/>
    <property type="match status" value="1"/>
</dbReference>
<dbReference type="GO" id="GO:0000289">
    <property type="term" value="P:nuclear-transcribed mRNA poly(A) tail shortening"/>
    <property type="evidence" value="ECO:0007669"/>
    <property type="project" value="TreeGrafter"/>
</dbReference>
<dbReference type="PROSITE" id="PS50235">
    <property type="entry name" value="USP_3"/>
    <property type="match status" value="1"/>
</dbReference>
<dbReference type="InterPro" id="IPR050785">
    <property type="entry name" value="PAN2-PAN3_catalytic_subunit"/>
</dbReference>
<protein>
    <recommendedName>
        <fullName evidence="1">USP domain-containing protein</fullName>
    </recommendedName>
</protein>
<dbReference type="Gene3D" id="3.30.420.10">
    <property type="entry name" value="Ribonuclease H-like superfamily/Ribonuclease H"/>
    <property type="match status" value="1"/>
</dbReference>
<evidence type="ECO:0000313" key="3">
    <source>
        <dbReference type="Proteomes" id="UP000008068"/>
    </source>
</evidence>
<dbReference type="PANTHER" id="PTHR15728">
    <property type="entry name" value="DEADENYLATION COMPLEX CATALYTIC SUBUNIT PAN2"/>
    <property type="match status" value="1"/>
</dbReference>
<dbReference type="InterPro" id="IPR048841">
    <property type="entry name" value="PAN2_N"/>
</dbReference>
<dbReference type="FunCoup" id="G0MES2">
    <property type="interactions" value="3164"/>
</dbReference>
<dbReference type="GO" id="GO:0000932">
    <property type="term" value="C:P-body"/>
    <property type="evidence" value="ECO:0007669"/>
    <property type="project" value="TreeGrafter"/>
</dbReference>
<dbReference type="HOGENOM" id="CLU_002369_0_0_1"/>
<dbReference type="InterPro" id="IPR038765">
    <property type="entry name" value="Papain-like_cys_pep_sf"/>
</dbReference>
<dbReference type="GO" id="GO:0004535">
    <property type="term" value="F:poly(A)-specific ribonuclease activity"/>
    <property type="evidence" value="ECO:0007669"/>
    <property type="project" value="TreeGrafter"/>
</dbReference>
<dbReference type="GO" id="GO:0003676">
    <property type="term" value="F:nucleic acid binding"/>
    <property type="evidence" value="ECO:0007669"/>
    <property type="project" value="InterPro"/>
</dbReference>
<dbReference type="InterPro" id="IPR012337">
    <property type="entry name" value="RNaseH-like_sf"/>
</dbReference>
<dbReference type="InterPro" id="IPR013520">
    <property type="entry name" value="Ribonucl_H"/>
</dbReference>
<dbReference type="GO" id="GO:0031251">
    <property type="term" value="C:PAN complex"/>
    <property type="evidence" value="ECO:0007669"/>
    <property type="project" value="TreeGrafter"/>
</dbReference>
<dbReference type="SUPFAM" id="SSF54001">
    <property type="entry name" value="Cysteine proteinases"/>
    <property type="match status" value="1"/>
</dbReference>
<organism evidence="3">
    <name type="scientific">Caenorhabditis brenneri</name>
    <name type="common">Nematode worm</name>
    <dbReference type="NCBI Taxonomy" id="135651"/>
    <lineage>
        <taxon>Eukaryota</taxon>
        <taxon>Metazoa</taxon>
        <taxon>Ecdysozoa</taxon>
        <taxon>Nematoda</taxon>
        <taxon>Chromadorea</taxon>
        <taxon>Rhabditida</taxon>
        <taxon>Rhabditina</taxon>
        <taxon>Rhabditomorpha</taxon>
        <taxon>Rhabditoidea</taxon>
        <taxon>Rhabditidae</taxon>
        <taxon>Peloderinae</taxon>
        <taxon>Caenorhabditis</taxon>
    </lineage>
</organism>
<dbReference type="SUPFAM" id="SSF53098">
    <property type="entry name" value="Ribonuclease H-like"/>
    <property type="match status" value="1"/>
</dbReference>
<dbReference type="Gene3D" id="2.130.10.10">
    <property type="entry name" value="YVTN repeat-like/Quinoprotein amine dehydrogenase"/>
    <property type="match status" value="1"/>
</dbReference>
<dbReference type="Gene3D" id="3.90.70.10">
    <property type="entry name" value="Cysteine proteinases"/>
    <property type="match status" value="1"/>
</dbReference>
<keyword evidence="3" id="KW-1185">Reference proteome</keyword>
<dbReference type="InterPro" id="IPR028881">
    <property type="entry name" value="PAN2_UCH_dom"/>
</dbReference>
<dbReference type="InParanoid" id="G0MES2"/>
<name>G0MES2_CAEBE</name>
<dbReference type="Proteomes" id="UP000008068">
    <property type="component" value="Unassembled WGS sequence"/>
</dbReference>
<proteinExistence type="predicted"/>
<dbReference type="SMART" id="SM00479">
    <property type="entry name" value="EXOIII"/>
    <property type="match status" value="1"/>
</dbReference>
<dbReference type="SUPFAM" id="SSF50978">
    <property type="entry name" value="WD40 repeat-like"/>
    <property type="match status" value="1"/>
</dbReference>
<dbReference type="InterPro" id="IPR015943">
    <property type="entry name" value="WD40/YVTN_repeat-like_dom_sf"/>
</dbReference>
<dbReference type="eggNOG" id="KOG1275">
    <property type="taxonomic scope" value="Eukaryota"/>
</dbReference>
<dbReference type="Pfam" id="PF13423">
    <property type="entry name" value="UCH_1"/>
    <property type="match status" value="1"/>
</dbReference>
<dbReference type="OrthoDB" id="16516at2759"/>
<accession>G0MES2</accession>
<dbReference type="OMA" id="TQELLWT"/>
<dbReference type="Pfam" id="PF20770">
    <property type="entry name" value="PAN2_N"/>
    <property type="match status" value="1"/>
</dbReference>
<evidence type="ECO:0000313" key="2">
    <source>
        <dbReference type="EMBL" id="EGT52234.1"/>
    </source>
</evidence>
<dbReference type="STRING" id="135651.G0MES2"/>
<dbReference type="EMBL" id="GL379791">
    <property type="protein sequence ID" value="EGT52234.1"/>
    <property type="molecule type" value="Genomic_DNA"/>
</dbReference>
<gene>
    <name evidence="2" type="ORF">CAEBREN_02448</name>
</gene>
<dbReference type="PANTHER" id="PTHR15728:SF0">
    <property type="entry name" value="PAN2-PAN3 DEADENYLATION COMPLEX CATALYTIC SUBUNIT PAN2"/>
    <property type="match status" value="1"/>
</dbReference>
<dbReference type="AlphaFoldDB" id="G0MES2"/>